<accession>A0A2W5XRP1</accession>
<comment type="caution">
    <text evidence="2">The sequence shown here is derived from an EMBL/GenBank/DDBJ whole genome shotgun (WGS) entry which is preliminary data.</text>
</comment>
<evidence type="ECO:0000259" key="1">
    <source>
        <dbReference type="Pfam" id="PF04738"/>
    </source>
</evidence>
<dbReference type="Proteomes" id="UP000248783">
    <property type="component" value="Unassembled WGS sequence"/>
</dbReference>
<dbReference type="Pfam" id="PF04738">
    <property type="entry name" value="Lant_dehydr_N"/>
    <property type="match status" value="1"/>
</dbReference>
<name>A0A2W5XRP1_9MICO</name>
<dbReference type="AlphaFoldDB" id="A0A2W5XRP1"/>
<dbReference type="InterPro" id="IPR006827">
    <property type="entry name" value="Lant_deHydtase_N"/>
</dbReference>
<gene>
    <name evidence="2" type="ORF">DNL40_11870</name>
</gene>
<evidence type="ECO:0000313" key="3">
    <source>
        <dbReference type="Proteomes" id="UP000248783"/>
    </source>
</evidence>
<feature type="domain" description="Lantibiotic dehydratase N-terminal" evidence="1">
    <location>
        <begin position="84"/>
        <end position="212"/>
    </location>
</feature>
<evidence type="ECO:0000313" key="2">
    <source>
        <dbReference type="EMBL" id="PZR52368.1"/>
    </source>
</evidence>
<sequence length="765" mass="82974">MTVLLPTDLRTTRTIPLGDTGWQLWPVGVLRSAGFPASLATLGSDPALLDAALAATSPGDPTYREAYGQATRRHLEALQRVAQLPLLREAVTWQNPALVASCLDPLSRATRRNSPVKAKGRTVTSYLQRYCLKNDSISFFGPIAWFGIDPAGSALEAVPGDHVVRCRTTHFELWAVDAVADALAAQVPDRGMLPVWRSLGSVLDGDVLRRPNGTTVLLSEDERQVWAAADGTCSSAGAGVPAAVERLERLRVVRVGFSVQVGAWPERELRAQVQALGDADVRDRLTGQLDALCQLKDAVGMARDSATLQAANAALEAAFVALTGRAASRRAGQTYAGRTLVYQEATRDVDVQVGARVLDALAGPLEVLLQAADWLVVEIAQRYRTFVAEWVERECARAGRDYLPFSYVIARLTPELTETAGGLPRIITEVTAELQQRWSRVLPVDPVERRKTVRAADLVAACRREFPARDFPAGFGTCHSPDFIIDAPSVKAVADGAFRIVLGELHVGINSIESRAFVEQHPSPQSLVALAERTAAGTRTVSIPPKSSPFVTSRAAPPTAMTSPQFRYFAWYDEEAPLRPAGEHLPGGELVVRAADGVPVVESVVDGATYDVVDLLSDALTAITVNAFQPVPLLPHSPRITVDDVVIARERWSVDVADATWAAIDDEAERFWAAQQWRRAHDLPVRVFVKSPLETKPFAVDLANLSSVASFASALGALARAGRRTVTLTEQLPELGKYWLTDRHGEGYTSEMRVVALRSRPEDEA</sequence>
<reference evidence="2 3" key="1">
    <citation type="submission" date="2018-06" db="EMBL/GenBank/DDBJ databases">
        <title>Whole genome sequencing of a novel hydrocarbon degrading bacterial strain, PW21 isolated from oil contaminated produced water sample.</title>
        <authorList>
            <person name="Nagkirti P."/>
            <person name="Shaikh A."/>
            <person name="Gowdaman V."/>
            <person name="Engineer A.E."/>
            <person name="Dagar S."/>
            <person name="Dhakephalkar P.K."/>
        </authorList>
    </citation>
    <scope>NUCLEOTIDE SEQUENCE [LARGE SCALE GENOMIC DNA]</scope>
    <source>
        <strain evidence="2 3">PW21</strain>
    </source>
</reference>
<keyword evidence="3" id="KW-1185">Reference proteome</keyword>
<organism evidence="2 3">
    <name type="scientific">Xylanimonas oleitrophica</name>
    <dbReference type="NCBI Taxonomy" id="2607479"/>
    <lineage>
        <taxon>Bacteria</taxon>
        <taxon>Bacillati</taxon>
        <taxon>Actinomycetota</taxon>
        <taxon>Actinomycetes</taxon>
        <taxon>Micrococcales</taxon>
        <taxon>Promicromonosporaceae</taxon>
        <taxon>Xylanimonas</taxon>
    </lineage>
</organism>
<protein>
    <recommendedName>
        <fullName evidence="1">Lantibiotic dehydratase N-terminal domain-containing protein</fullName>
    </recommendedName>
</protein>
<dbReference type="EMBL" id="QKWH01000010">
    <property type="protein sequence ID" value="PZR52368.1"/>
    <property type="molecule type" value="Genomic_DNA"/>
</dbReference>
<proteinExistence type="predicted"/>